<reference evidence="1 2" key="1">
    <citation type="submission" date="2016-05" db="EMBL/GenBank/DDBJ databases">
        <title>Microbial solvent formation.</title>
        <authorList>
            <person name="Poehlein A."/>
            <person name="Montoya Solano J.D."/>
            <person name="Flitsch S."/>
            <person name="Krabben P."/>
            <person name="Duerre P."/>
            <person name="Daniel R."/>
        </authorList>
    </citation>
    <scope>NUCLEOTIDE SEQUENCE [LARGE SCALE GENOMIC DNA]</scope>
    <source>
        <strain evidence="1 2">L1-8</strain>
    </source>
</reference>
<name>A0A1S8MZ50_CLOSA</name>
<dbReference type="AlphaFoldDB" id="A0A1S8MZ50"/>
<gene>
    <name evidence="1" type="ORF">CLOSAC_37380</name>
</gene>
<organism evidence="1 2">
    <name type="scientific">Clostridium saccharobutylicum</name>
    <dbReference type="NCBI Taxonomy" id="169679"/>
    <lineage>
        <taxon>Bacteria</taxon>
        <taxon>Bacillati</taxon>
        <taxon>Bacillota</taxon>
        <taxon>Clostridia</taxon>
        <taxon>Eubacteriales</taxon>
        <taxon>Clostridiaceae</taxon>
        <taxon>Clostridium</taxon>
    </lineage>
</organism>
<protein>
    <submittedName>
        <fullName evidence="1">Uncharacterized protein</fullName>
    </submittedName>
</protein>
<accession>A0A1S8MZ50</accession>
<dbReference type="EMBL" id="LZYZ01000007">
    <property type="protein sequence ID" value="OOM09457.1"/>
    <property type="molecule type" value="Genomic_DNA"/>
</dbReference>
<evidence type="ECO:0000313" key="1">
    <source>
        <dbReference type="EMBL" id="OOM09457.1"/>
    </source>
</evidence>
<evidence type="ECO:0000313" key="2">
    <source>
        <dbReference type="Proteomes" id="UP000191154"/>
    </source>
</evidence>
<sequence>MDNKLIELENALTKKFLNIDIHNYSYANFEELFYLIEELVNKSFIACSYNVLNTSINGGHIHIILKENDHKHALNNKLSVLLAINDFIITNIELSLLH</sequence>
<dbReference type="RefSeq" id="WP_077866763.1">
    <property type="nucleotide sequence ID" value="NZ_LZYZ01000007.1"/>
</dbReference>
<comment type="caution">
    <text evidence="1">The sequence shown here is derived from an EMBL/GenBank/DDBJ whole genome shotgun (WGS) entry which is preliminary data.</text>
</comment>
<proteinExistence type="predicted"/>
<dbReference type="Proteomes" id="UP000191154">
    <property type="component" value="Unassembled WGS sequence"/>
</dbReference>